<evidence type="ECO:0000256" key="4">
    <source>
        <dbReference type="ARBA" id="ARBA00022840"/>
    </source>
</evidence>
<keyword evidence="3" id="KW-0347">Helicase</keyword>
<dbReference type="Gene3D" id="1.10.10.2130">
    <property type="entry name" value="DEAH helicase family, winged-helix domain"/>
    <property type="match status" value="1"/>
</dbReference>
<sequence length="331" mass="38015">MPQSINITEYALVTDEIRALEGRIKLLEEEKQEFLRFVQTKVDDVGCVQLTSATEIEGFVTEMKQDFIREIHCLDEGLPIYSKRCEILVMIKENQNYFGLDDKAILTIPSKRFPVEVVWRSSDIQKKHNYVVEAVEQAIEVHEKEPPGDIIIFLTSSTETEKAVSLLQNEIRETNKWKDLFCFQIHEQQDIQDQQEVFKQAPKGKRKIIFATNIAESSIVVDGVTYVIDSGMVRNVQYFPQKNASTLVVCLQSKCSAEQRKSCAGRTQTGKCFRLFSKANYENMDPDTIPEIMRIDISTALLKIKNVFSGNHLLFDFVENPPEENLKRSYG</sequence>
<dbReference type="SMART" id="SM00490">
    <property type="entry name" value="HELICc"/>
    <property type="match status" value="1"/>
</dbReference>
<proteinExistence type="predicted"/>
<dbReference type="InterPro" id="IPR027417">
    <property type="entry name" value="P-loop_NTPase"/>
</dbReference>
<keyword evidence="1" id="KW-0547">Nucleotide-binding</keyword>
<dbReference type="CDD" id="cd18791">
    <property type="entry name" value="SF2_C_RHA"/>
    <property type="match status" value="1"/>
</dbReference>
<gene>
    <name evidence="8" type="primary">LOC106475762</name>
</gene>
<keyword evidence="7" id="KW-1185">Reference proteome</keyword>
<reference evidence="8" key="1">
    <citation type="submission" date="2025-08" db="UniProtKB">
        <authorList>
            <consortium name="RefSeq"/>
        </authorList>
    </citation>
    <scope>IDENTIFICATION</scope>
    <source>
        <tissue evidence="8">Muscle</tissue>
    </source>
</reference>
<dbReference type="Gene3D" id="3.40.50.300">
    <property type="entry name" value="P-loop containing nucleotide triphosphate hydrolases"/>
    <property type="match status" value="1"/>
</dbReference>
<evidence type="ECO:0000256" key="5">
    <source>
        <dbReference type="SAM" id="Coils"/>
    </source>
</evidence>
<evidence type="ECO:0000256" key="3">
    <source>
        <dbReference type="ARBA" id="ARBA00022806"/>
    </source>
</evidence>
<dbReference type="Pfam" id="PF00271">
    <property type="entry name" value="Helicase_C"/>
    <property type="match status" value="1"/>
</dbReference>
<dbReference type="InterPro" id="IPR001650">
    <property type="entry name" value="Helicase_C-like"/>
</dbReference>
<dbReference type="SUPFAM" id="SSF52540">
    <property type="entry name" value="P-loop containing nucleoside triphosphate hydrolases"/>
    <property type="match status" value="1"/>
</dbReference>
<keyword evidence="2" id="KW-0378">Hydrolase</keyword>
<evidence type="ECO:0000313" key="7">
    <source>
        <dbReference type="Proteomes" id="UP000694941"/>
    </source>
</evidence>
<dbReference type="PROSITE" id="PS51194">
    <property type="entry name" value="HELICASE_CTER"/>
    <property type="match status" value="1"/>
</dbReference>
<dbReference type="PANTHER" id="PTHR18934:SF91">
    <property type="entry name" value="PRE-MRNA-SPLICING FACTOR ATP-DEPENDENT RNA HELICASE PRP16"/>
    <property type="match status" value="1"/>
</dbReference>
<keyword evidence="5" id="KW-0175">Coiled coil</keyword>
<accession>A0ABM1C037</accession>
<name>A0ABM1C037_LIMPO</name>
<feature type="domain" description="Helicase C-terminal" evidence="6">
    <location>
        <begin position="134"/>
        <end position="308"/>
    </location>
</feature>
<protein>
    <submittedName>
        <fullName evidence="8">Pre-mRNA-splicing factor ATP-dependent RNA helicase DEAH1-like</fullName>
    </submittedName>
</protein>
<evidence type="ECO:0000313" key="8">
    <source>
        <dbReference type="RefSeq" id="XP_013791892.1"/>
    </source>
</evidence>
<evidence type="ECO:0000256" key="1">
    <source>
        <dbReference type="ARBA" id="ARBA00022741"/>
    </source>
</evidence>
<dbReference type="InterPro" id="IPR042035">
    <property type="entry name" value="DEAH_win-hel_dom"/>
</dbReference>
<evidence type="ECO:0000256" key="2">
    <source>
        <dbReference type="ARBA" id="ARBA00022801"/>
    </source>
</evidence>
<dbReference type="RefSeq" id="XP_013791892.1">
    <property type="nucleotide sequence ID" value="XM_013936438.1"/>
</dbReference>
<dbReference type="PANTHER" id="PTHR18934">
    <property type="entry name" value="ATP-DEPENDENT RNA HELICASE"/>
    <property type="match status" value="1"/>
</dbReference>
<organism evidence="7 8">
    <name type="scientific">Limulus polyphemus</name>
    <name type="common">Atlantic horseshoe crab</name>
    <dbReference type="NCBI Taxonomy" id="6850"/>
    <lineage>
        <taxon>Eukaryota</taxon>
        <taxon>Metazoa</taxon>
        <taxon>Ecdysozoa</taxon>
        <taxon>Arthropoda</taxon>
        <taxon>Chelicerata</taxon>
        <taxon>Merostomata</taxon>
        <taxon>Xiphosura</taxon>
        <taxon>Limulidae</taxon>
        <taxon>Limulus</taxon>
    </lineage>
</organism>
<dbReference type="GeneID" id="106475762"/>
<evidence type="ECO:0000259" key="6">
    <source>
        <dbReference type="PROSITE" id="PS51194"/>
    </source>
</evidence>
<keyword evidence="4" id="KW-0067">ATP-binding</keyword>
<feature type="coiled-coil region" evidence="5">
    <location>
        <begin position="10"/>
        <end position="37"/>
    </location>
</feature>
<dbReference type="Proteomes" id="UP000694941">
    <property type="component" value="Unplaced"/>
</dbReference>